<name>A0ABV3XSF0_9RHOB</name>
<comment type="caution">
    <text evidence="2">The sequence shown here is derived from an EMBL/GenBank/DDBJ whole genome shotgun (WGS) entry which is preliminary data.</text>
</comment>
<sequence length="177" mass="18951">MRIAPAFLLASVAAAMLLAGCSRNSQPQLMNVGAGERSPDEFQVLPGKPLEMPEDLAALPAPTPGGANRTDPTPNADAVAALGGNPARVARSGGVPGADAGLIAHATRYGLAGNIRQTLAAEDLEYRRQNDGRLLERWFNVNVYFRAYERQSLDQHAELERWRRAGARNVGAPPEQD</sequence>
<evidence type="ECO:0000313" key="3">
    <source>
        <dbReference type="Proteomes" id="UP001560019"/>
    </source>
</evidence>
<reference evidence="2 3" key="1">
    <citation type="submission" date="2024-06" db="EMBL/GenBank/DDBJ databases">
        <title>Genome of Rhodovulum iodosum, a marine photoferrotroph.</title>
        <authorList>
            <person name="Bianchini G."/>
            <person name="Nikeleit V."/>
            <person name="Kappler A."/>
            <person name="Bryce C."/>
            <person name="Sanchez-Baracaldo P."/>
        </authorList>
    </citation>
    <scope>NUCLEOTIDE SEQUENCE [LARGE SCALE GENOMIC DNA]</scope>
    <source>
        <strain evidence="2 3">UT/N1</strain>
    </source>
</reference>
<dbReference type="RefSeq" id="WP_125405963.1">
    <property type="nucleotide sequence ID" value="NZ_JBEHHI010000001.1"/>
</dbReference>
<feature type="signal peptide" evidence="1">
    <location>
        <begin position="1"/>
        <end position="19"/>
    </location>
</feature>
<dbReference type="InterPro" id="IPR021395">
    <property type="entry name" value="DUF3035"/>
</dbReference>
<evidence type="ECO:0000313" key="2">
    <source>
        <dbReference type="EMBL" id="MEX5727690.1"/>
    </source>
</evidence>
<dbReference type="PROSITE" id="PS51257">
    <property type="entry name" value="PROKAR_LIPOPROTEIN"/>
    <property type="match status" value="1"/>
</dbReference>
<keyword evidence="1" id="KW-0732">Signal</keyword>
<proteinExistence type="predicted"/>
<evidence type="ECO:0000256" key="1">
    <source>
        <dbReference type="SAM" id="SignalP"/>
    </source>
</evidence>
<keyword evidence="3" id="KW-1185">Reference proteome</keyword>
<dbReference type="EMBL" id="JBEHHI010000001">
    <property type="protein sequence ID" value="MEX5727690.1"/>
    <property type="molecule type" value="Genomic_DNA"/>
</dbReference>
<evidence type="ECO:0008006" key="4">
    <source>
        <dbReference type="Google" id="ProtNLM"/>
    </source>
</evidence>
<organism evidence="2 3">
    <name type="scientific">Rhodovulum iodosum</name>
    <dbReference type="NCBI Taxonomy" id="68291"/>
    <lineage>
        <taxon>Bacteria</taxon>
        <taxon>Pseudomonadati</taxon>
        <taxon>Pseudomonadota</taxon>
        <taxon>Alphaproteobacteria</taxon>
        <taxon>Rhodobacterales</taxon>
        <taxon>Paracoccaceae</taxon>
        <taxon>Rhodovulum</taxon>
    </lineage>
</organism>
<accession>A0ABV3XSF0</accession>
<gene>
    <name evidence="2" type="ORF">Ga0609869_001043</name>
</gene>
<feature type="chain" id="PRO_5046239843" description="DUF3035 domain-containing protein" evidence="1">
    <location>
        <begin position="20"/>
        <end position="177"/>
    </location>
</feature>
<dbReference type="Proteomes" id="UP001560019">
    <property type="component" value="Unassembled WGS sequence"/>
</dbReference>
<dbReference type="Pfam" id="PF11233">
    <property type="entry name" value="DUF3035"/>
    <property type="match status" value="1"/>
</dbReference>
<protein>
    <recommendedName>
        <fullName evidence="4">DUF3035 domain-containing protein</fullName>
    </recommendedName>
</protein>